<organism evidence="2 4">
    <name type="scientific">Phytophthora rubi</name>
    <dbReference type="NCBI Taxonomy" id="129364"/>
    <lineage>
        <taxon>Eukaryota</taxon>
        <taxon>Sar</taxon>
        <taxon>Stramenopiles</taxon>
        <taxon>Oomycota</taxon>
        <taxon>Peronosporomycetes</taxon>
        <taxon>Peronosporales</taxon>
        <taxon>Peronosporaceae</taxon>
        <taxon>Phytophthora</taxon>
    </lineage>
</organism>
<dbReference type="InterPro" id="IPR021109">
    <property type="entry name" value="Peptidase_aspartic_dom_sf"/>
</dbReference>
<dbReference type="EMBL" id="QXFT01002072">
    <property type="protein sequence ID" value="KAE9304461.1"/>
    <property type="molecule type" value="Genomic_DNA"/>
</dbReference>
<dbReference type="EMBL" id="QXFV01002051">
    <property type="protein sequence ID" value="KAE8993685.1"/>
    <property type="molecule type" value="Genomic_DNA"/>
</dbReference>
<feature type="region of interest" description="Disordered" evidence="1">
    <location>
        <begin position="102"/>
        <end position="229"/>
    </location>
</feature>
<evidence type="ECO:0000313" key="5">
    <source>
        <dbReference type="Proteomes" id="UP000434957"/>
    </source>
</evidence>
<dbReference type="Gene3D" id="2.40.70.10">
    <property type="entry name" value="Acid Proteases"/>
    <property type="match status" value="1"/>
</dbReference>
<comment type="caution">
    <text evidence="2">The sequence shown here is derived from an EMBL/GenBank/DDBJ whole genome shotgun (WGS) entry which is preliminary data.</text>
</comment>
<evidence type="ECO:0000313" key="3">
    <source>
        <dbReference type="EMBL" id="KAE9304461.1"/>
    </source>
</evidence>
<dbReference type="GO" id="GO:0006508">
    <property type="term" value="P:proteolysis"/>
    <property type="evidence" value="ECO:0007669"/>
    <property type="project" value="InterPro"/>
</dbReference>
<accession>A0A6A3JMP7</accession>
<protein>
    <recommendedName>
        <fullName evidence="6">Retrotransposon gag domain-containing protein</fullName>
    </recommendedName>
</protein>
<dbReference type="PROSITE" id="PS00141">
    <property type="entry name" value="ASP_PROTEASE"/>
    <property type="match status" value="1"/>
</dbReference>
<feature type="compositionally biased region" description="Basic and acidic residues" evidence="1">
    <location>
        <begin position="122"/>
        <end position="148"/>
    </location>
</feature>
<evidence type="ECO:0008006" key="6">
    <source>
        <dbReference type="Google" id="ProtNLM"/>
    </source>
</evidence>
<evidence type="ECO:0000313" key="4">
    <source>
        <dbReference type="Proteomes" id="UP000429607"/>
    </source>
</evidence>
<proteinExistence type="predicted"/>
<dbReference type="InterPro" id="IPR001969">
    <property type="entry name" value="Aspartic_peptidase_AS"/>
</dbReference>
<gene>
    <name evidence="2" type="ORF">PR001_g20606</name>
    <name evidence="3" type="ORF">PR003_g21744</name>
</gene>
<dbReference type="AlphaFoldDB" id="A0A6A3JMP7"/>
<name>A0A6A3JMP7_9STRA</name>
<keyword evidence="5" id="KW-1185">Reference proteome</keyword>
<evidence type="ECO:0000313" key="2">
    <source>
        <dbReference type="EMBL" id="KAE8993685.1"/>
    </source>
</evidence>
<sequence length="490" mass="56002">MDSITSRYCPVGTRDELHEEIKGLHKSRSMTVAEYATKFEDLISLERWILPDDGTAMSQAGQCRHFSAGMPRHWQMQVVPQQERWTDRRLLQERYLQCERVDQRPNKEPFEKGKKHAQGKTRRNDKQFFCVEKQKSSKQEKSKRDAPTNKRARGGSDGCKFCKNHGNTWKNHEDDDCFRNPVSPRYRPRATPNRGTANKRQTNSGTKSRWSSETAAMTQQSREDTDPISYWQGADDQLEEAAAVQAPPESKPAMPSMRTTITLMNPLSKRSFTALLDTGTTKSLVATEVVSCYTPQNQQRWFRNVNWELQPAMGTINVPFTLPDFSGNRQCAQEFMVVDKLLHPVIIGTDFMNEQALILDFETKEVRWKGLQIPMTDKQDPPRRVAFAVQNADDRTMRILGVTGKEIDLAALVPKENLTKEEQDRMLEILKSFRVAFLGGIGKLKLKPYVLPVKKGSTPKSVATIFYSPCSARRNIKRGRKTRQTGRIGT</sequence>
<reference evidence="2 4" key="1">
    <citation type="submission" date="2018-09" db="EMBL/GenBank/DDBJ databases">
        <title>Genomic investigation of the strawberry pathogen Phytophthora fragariae indicates pathogenicity is determined by transcriptional variation in three key races.</title>
        <authorList>
            <person name="Adams T.M."/>
            <person name="Armitage A.D."/>
            <person name="Sobczyk M.K."/>
            <person name="Bates H.J."/>
            <person name="Dunwell J.M."/>
            <person name="Nellist C.F."/>
            <person name="Harrison R.J."/>
        </authorList>
    </citation>
    <scope>NUCLEOTIDE SEQUENCE [LARGE SCALE GENOMIC DNA]</scope>
    <source>
        <strain evidence="2 4">SCRP249</strain>
        <strain evidence="3 5">SCRP333</strain>
    </source>
</reference>
<feature type="compositionally biased region" description="Basic and acidic residues" evidence="1">
    <location>
        <begin position="102"/>
        <end position="112"/>
    </location>
</feature>
<feature type="compositionally biased region" description="Polar residues" evidence="1">
    <location>
        <begin position="193"/>
        <end position="220"/>
    </location>
</feature>
<evidence type="ECO:0000256" key="1">
    <source>
        <dbReference type="SAM" id="MobiDB-lite"/>
    </source>
</evidence>
<dbReference type="Proteomes" id="UP000429607">
    <property type="component" value="Unassembled WGS sequence"/>
</dbReference>
<dbReference type="GO" id="GO:0004190">
    <property type="term" value="F:aspartic-type endopeptidase activity"/>
    <property type="evidence" value="ECO:0007669"/>
    <property type="project" value="InterPro"/>
</dbReference>
<dbReference type="Proteomes" id="UP000434957">
    <property type="component" value="Unassembled WGS sequence"/>
</dbReference>
<dbReference type="SUPFAM" id="SSF50630">
    <property type="entry name" value="Acid proteases"/>
    <property type="match status" value="1"/>
</dbReference>